<feature type="binding site" evidence="2">
    <location>
        <position position="105"/>
    </location>
    <ligand>
        <name>Fe cation</name>
        <dbReference type="ChEBI" id="CHEBI:24875"/>
    </ligand>
</feature>
<evidence type="ECO:0000256" key="1">
    <source>
        <dbReference type="ARBA" id="ARBA00008416"/>
    </source>
</evidence>
<evidence type="ECO:0000259" key="4">
    <source>
        <dbReference type="Pfam" id="PF02678"/>
    </source>
</evidence>
<evidence type="ECO:0000256" key="2">
    <source>
        <dbReference type="PIRSR" id="PIRSR006232-1"/>
    </source>
</evidence>
<evidence type="ECO:0000313" key="7">
    <source>
        <dbReference type="Proteomes" id="UP000294830"/>
    </source>
</evidence>
<keyword evidence="2" id="KW-0479">Metal-binding</keyword>
<dbReference type="EMBL" id="SLWB01000003">
    <property type="protein sequence ID" value="TCN70654.1"/>
    <property type="molecule type" value="Genomic_DNA"/>
</dbReference>
<dbReference type="CDD" id="cd02910">
    <property type="entry name" value="cupin_Yhhw_N"/>
    <property type="match status" value="1"/>
</dbReference>
<proteinExistence type="inferred from homology"/>
<dbReference type="InterPro" id="IPR012093">
    <property type="entry name" value="Pirin"/>
</dbReference>
<feature type="binding site" evidence="2">
    <location>
        <position position="61"/>
    </location>
    <ligand>
        <name>Fe cation</name>
        <dbReference type="ChEBI" id="CHEBI:24875"/>
    </ligand>
</feature>
<dbReference type="PIRSF" id="PIRSF006232">
    <property type="entry name" value="Pirin"/>
    <property type="match status" value="1"/>
</dbReference>
<feature type="binding site" evidence="2">
    <location>
        <position position="59"/>
    </location>
    <ligand>
        <name>Fe cation</name>
        <dbReference type="ChEBI" id="CHEBI:24875"/>
    </ligand>
</feature>
<dbReference type="GO" id="GO:0046872">
    <property type="term" value="F:metal ion binding"/>
    <property type="evidence" value="ECO:0007669"/>
    <property type="project" value="UniProtKB-KW"/>
</dbReference>
<protein>
    <recommendedName>
        <fullName evidence="8">Pirin N-terminal domain-containing protein</fullName>
    </recommendedName>
</protein>
<name>A0A4R2EV25_9BACT</name>
<feature type="domain" description="Pirin N-terminal" evidence="4">
    <location>
        <begin position="16"/>
        <end position="121"/>
    </location>
</feature>
<organism evidence="6 7">
    <name type="scientific">Acetobacteroides hydrogenigenes</name>
    <dbReference type="NCBI Taxonomy" id="979970"/>
    <lineage>
        <taxon>Bacteria</taxon>
        <taxon>Pseudomonadati</taxon>
        <taxon>Bacteroidota</taxon>
        <taxon>Bacteroidia</taxon>
        <taxon>Bacteroidales</taxon>
        <taxon>Rikenellaceae</taxon>
        <taxon>Acetobacteroides</taxon>
    </lineage>
</organism>
<dbReference type="InterPro" id="IPR014710">
    <property type="entry name" value="RmlC-like_jellyroll"/>
</dbReference>
<dbReference type="InterPro" id="IPR011051">
    <property type="entry name" value="RmlC_Cupin_sf"/>
</dbReference>
<dbReference type="Proteomes" id="UP000294830">
    <property type="component" value="Unassembled WGS sequence"/>
</dbReference>
<comment type="caution">
    <text evidence="6">The sequence shown here is derived from an EMBL/GenBank/DDBJ whole genome shotgun (WGS) entry which is preliminary data.</text>
</comment>
<feature type="binding site" evidence="2">
    <location>
        <position position="103"/>
    </location>
    <ligand>
        <name>Fe cation</name>
        <dbReference type="ChEBI" id="CHEBI:24875"/>
    </ligand>
</feature>
<reference evidence="6 7" key="1">
    <citation type="submission" date="2019-03" db="EMBL/GenBank/DDBJ databases">
        <title>Genomic Encyclopedia of Archaeal and Bacterial Type Strains, Phase II (KMG-II): from individual species to whole genera.</title>
        <authorList>
            <person name="Goeker M."/>
        </authorList>
    </citation>
    <scope>NUCLEOTIDE SEQUENCE [LARGE SCALE GENOMIC DNA]</scope>
    <source>
        <strain evidence="6 7">RL-C</strain>
    </source>
</reference>
<dbReference type="InterPro" id="IPR003829">
    <property type="entry name" value="Pirin_N_dom"/>
</dbReference>
<keyword evidence="2" id="KW-0408">Iron</keyword>
<dbReference type="PANTHER" id="PTHR43212">
    <property type="entry name" value="QUERCETIN 2,3-DIOXYGENASE"/>
    <property type="match status" value="1"/>
</dbReference>
<evidence type="ECO:0000313" key="6">
    <source>
        <dbReference type="EMBL" id="TCN70654.1"/>
    </source>
</evidence>
<dbReference type="PANTHER" id="PTHR43212:SF3">
    <property type="entry name" value="QUERCETIN 2,3-DIOXYGENASE"/>
    <property type="match status" value="1"/>
</dbReference>
<dbReference type="Gene3D" id="2.60.120.10">
    <property type="entry name" value="Jelly Rolls"/>
    <property type="match status" value="2"/>
</dbReference>
<dbReference type="OrthoDB" id="321327at2"/>
<evidence type="ECO:0000259" key="5">
    <source>
        <dbReference type="Pfam" id="PF17954"/>
    </source>
</evidence>
<feature type="domain" description="Quercetin 2,3-dioxygenase C-terminal cupin" evidence="5">
    <location>
        <begin position="149"/>
        <end position="235"/>
    </location>
</feature>
<dbReference type="InterPro" id="IPR041602">
    <property type="entry name" value="Quercetinase_C"/>
</dbReference>
<accession>A0A4R2EV25</accession>
<comment type="similarity">
    <text evidence="1 3">Belongs to the pirin family.</text>
</comment>
<dbReference type="Pfam" id="PF02678">
    <property type="entry name" value="Pirin"/>
    <property type="match status" value="1"/>
</dbReference>
<keyword evidence="7" id="KW-1185">Reference proteome</keyword>
<evidence type="ECO:0000256" key="3">
    <source>
        <dbReference type="RuleBase" id="RU003457"/>
    </source>
</evidence>
<sequence length="242" mass="28004">MANLFYFPAGDRGHANQGWLDTYHSFSFANYYNPQRMGFGTLRVLNDDYIQPSMGFGMHSHLNMEIITIPLLGQLEHRDNLGHTQIIRANEVQVMSAGTGIFHSEYNYSSKELVNILQLWIYPRANDLEPRYGIQEFDPSQRMNCFQQIVGPDRKKFNTWINQDAWLYLLDLSSNNSVVYKLNKPHKNGVFLFLIEGSANVEKQEMLRRDGMGLIERELVDIRANQDSKFLLVEMPMSSSNL</sequence>
<comment type="cofactor">
    <cofactor evidence="2">
        <name>Fe cation</name>
        <dbReference type="ChEBI" id="CHEBI:24875"/>
    </cofactor>
    <text evidence="2">Binds 1 Fe cation per subunit.</text>
</comment>
<dbReference type="AlphaFoldDB" id="A0A4R2EV25"/>
<dbReference type="RefSeq" id="WP_131838512.1">
    <property type="nucleotide sequence ID" value="NZ_SLWB01000003.1"/>
</dbReference>
<dbReference type="SUPFAM" id="SSF51182">
    <property type="entry name" value="RmlC-like cupins"/>
    <property type="match status" value="1"/>
</dbReference>
<dbReference type="Pfam" id="PF17954">
    <property type="entry name" value="Pirin_C_2"/>
    <property type="match status" value="1"/>
</dbReference>
<gene>
    <name evidence="6" type="ORF">CLV25_103175</name>
</gene>
<evidence type="ECO:0008006" key="8">
    <source>
        <dbReference type="Google" id="ProtNLM"/>
    </source>
</evidence>